<protein>
    <submittedName>
        <fullName evidence="1">14819_t:CDS:1</fullName>
    </submittedName>
</protein>
<dbReference type="OrthoDB" id="2387552at2759"/>
<comment type="caution">
    <text evidence="1">The sequence shown here is derived from an EMBL/GenBank/DDBJ whole genome shotgun (WGS) entry which is preliminary data.</text>
</comment>
<feature type="non-terminal residue" evidence="1">
    <location>
        <position position="177"/>
    </location>
</feature>
<name>A0A9N9HKF6_9GLOM</name>
<sequence length="177" mass="20190">MTTFYDGYSSSSSVSRFKRSESSGEYIYHRVQIPPLPPLSPLSRIKVINENIKDTLDSTLDALHSICPLKANKNSIRESLRFVLDRDQSFREKTTANIKVHGWLSPTAKENPPPVEEFSFSVNEQGAIVETFYTLIEVELYTFLYDHAGIIPAKIVETFSKKQRPKVKTDFEMLIPS</sequence>
<dbReference type="EMBL" id="CAJVPQ010006363">
    <property type="protein sequence ID" value="CAG8683924.1"/>
    <property type="molecule type" value="Genomic_DNA"/>
</dbReference>
<dbReference type="Proteomes" id="UP000789570">
    <property type="component" value="Unassembled WGS sequence"/>
</dbReference>
<keyword evidence="2" id="KW-1185">Reference proteome</keyword>
<dbReference type="AlphaFoldDB" id="A0A9N9HKF6"/>
<proteinExistence type="predicted"/>
<gene>
    <name evidence="1" type="ORF">FCALED_LOCUS12649</name>
</gene>
<evidence type="ECO:0000313" key="1">
    <source>
        <dbReference type="EMBL" id="CAG8683924.1"/>
    </source>
</evidence>
<accession>A0A9N9HKF6</accession>
<reference evidence="1" key="1">
    <citation type="submission" date="2021-06" db="EMBL/GenBank/DDBJ databases">
        <authorList>
            <person name="Kallberg Y."/>
            <person name="Tangrot J."/>
            <person name="Rosling A."/>
        </authorList>
    </citation>
    <scope>NUCLEOTIDE SEQUENCE</scope>
    <source>
        <strain evidence="1">UK204</strain>
    </source>
</reference>
<organism evidence="1 2">
    <name type="scientific">Funneliformis caledonium</name>
    <dbReference type="NCBI Taxonomy" id="1117310"/>
    <lineage>
        <taxon>Eukaryota</taxon>
        <taxon>Fungi</taxon>
        <taxon>Fungi incertae sedis</taxon>
        <taxon>Mucoromycota</taxon>
        <taxon>Glomeromycotina</taxon>
        <taxon>Glomeromycetes</taxon>
        <taxon>Glomerales</taxon>
        <taxon>Glomeraceae</taxon>
        <taxon>Funneliformis</taxon>
    </lineage>
</organism>
<evidence type="ECO:0000313" key="2">
    <source>
        <dbReference type="Proteomes" id="UP000789570"/>
    </source>
</evidence>